<reference evidence="2 3" key="1">
    <citation type="submission" date="2015-10" db="EMBL/GenBank/DDBJ databases">
        <title>Corynebacteirum lowii and Corynebacterium oculi species nova, derived from human clinical disease and and emended description of Corynebacterium mastiditis.</title>
        <authorList>
            <person name="Bernard K."/>
            <person name="Pacheco A.L."/>
            <person name="Mcdougall C."/>
            <person name="Burtx T."/>
            <person name="Weibe D."/>
            <person name="Tyler S."/>
            <person name="Olson A.B."/>
            <person name="Cnockaert M."/>
            <person name="Eguchi H."/>
            <person name="Kuwahara T."/>
            <person name="Nakayama-Imaohji H."/>
            <person name="Boudewijins M."/>
            <person name="Van Hoecke F."/>
            <person name="Bernier A.-M."/>
            <person name="Vandamme P."/>
        </authorList>
    </citation>
    <scope>NUCLEOTIDE SEQUENCE [LARGE SCALE GENOMIC DNA]</scope>
    <source>
        <strain evidence="2 3">NML 130210</strain>
    </source>
</reference>
<dbReference type="Proteomes" id="UP000050517">
    <property type="component" value="Unassembled WGS sequence"/>
</dbReference>
<feature type="signal peptide" evidence="1">
    <location>
        <begin position="1"/>
        <end position="24"/>
    </location>
</feature>
<evidence type="ECO:0000256" key="1">
    <source>
        <dbReference type="SAM" id="SignalP"/>
    </source>
</evidence>
<proteinExistence type="predicted"/>
<protein>
    <recommendedName>
        <fullName evidence="4">DUF2993 domain-containing protein</fullName>
    </recommendedName>
</protein>
<keyword evidence="1" id="KW-0732">Signal</keyword>
<sequence>MVARKKILALTATGLGAVAALAWAADSTAAIRAERAISTAVAENSNLEVHPRVYLGGVPYTQALLTGEIPRLSVEALDVDTPGLGLVNARTELTAIEADRHQVLSGDLTGATAEVFSRQLGLDGVAVGEQLGMTDLDISNPYDISPGGGPAVEVQLTGTPPGFDQPVTVIATLRLNGPTFRMVPVELRDVPPSRAEDATQAFTWELDTRSLPLAGQAEGVHVSGGSIYFTAQRRNITVAFSDLSPLEAAEHSAYDDTDYGRDNPVS</sequence>
<dbReference type="AlphaFoldDB" id="A0A0Q0UAC1"/>
<name>A0A0Q0UAC1_9CORY</name>
<comment type="caution">
    <text evidence="2">The sequence shown here is derived from an EMBL/GenBank/DDBJ whole genome shotgun (WGS) entry which is preliminary data.</text>
</comment>
<dbReference type="InterPro" id="IPR021373">
    <property type="entry name" value="DUF2993"/>
</dbReference>
<evidence type="ECO:0008006" key="4">
    <source>
        <dbReference type="Google" id="ProtNLM"/>
    </source>
</evidence>
<dbReference type="EMBL" id="LKST01000004">
    <property type="protein sequence ID" value="KQB83067.1"/>
    <property type="molecule type" value="Genomic_DNA"/>
</dbReference>
<dbReference type="Pfam" id="PF11209">
    <property type="entry name" value="LmeA"/>
    <property type="match status" value="1"/>
</dbReference>
<accession>A0A0Q0UAC1</accession>
<dbReference type="STRING" id="1544416.Cocul_02039"/>
<evidence type="ECO:0000313" key="3">
    <source>
        <dbReference type="Proteomes" id="UP000050517"/>
    </source>
</evidence>
<feature type="chain" id="PRO_5006184567" description="DUF2993 domain-containing protein" evidence="1">
    <location>
        <begin position="25"/>
        <end position="266"/>
    </location>
</feature>
<evidence type="ECO:0000313" key="2">
    <source>
        <dbReference type="EMBL" id="KQB83067.1"/>
    </source>
</evidence>
<dbReference type="PATRIC" id="fig|1544416.3.peg.2034"/>
<dbReference type="RefSeq" id="WP_055123120.1">
    <property type="nucleotide sequence ID" value="NZ_LKST01000004.1"/>
</dbReference>
<keyword evidence="3" id="KW-1185">Reference proteome</keyword>
<dbReference type="OrthoDB" id="4417239at2"/>
<organism evidence="2 3">
    <name type="scientific">Corynebacterium oculi</name>
    <dbReference type="NCBI Taxonomy" id="1544416"/>
    <lineage>
        <taxon>Bacteria</taxon>
        <taxon>Bacillati</taxon>
        <taxon>Actinomycetota</taxon>
        <taxon>Actinomycetes</taxon>
        <taxon>Mycobacteriales</taxon>
        <taxon>Corynebacteriaceae</taxon>
        <taxon>Corynebacterium</taxon>
    </lineage>
</organism>
<gene>
    <name evidence="2" type="ORF">Cocul_02039</name>
</gene>